<evidence type="ECO:0000256" key="6">
    <source>
        <dbReference type="ARBA" id="ARBA00022692"/>
    </source>
</evidence>
<feature type="transmembrane region" description="Helical" evidence="10">
    <location>
        <begin position="95"/>
        <end position="115"/>
    </location>
</feature>
<sequence length="360" mass="41300">MKKILKANKLLFFSFIIAAFSLAIFDLETIPFGGLTYSTCKWDCMWYRDIILHGYQTDTYLSLRHIGMAAWPFFPLFPSLAAGLKYLTGLTAEGAALLLNQTLFFFMVAFAALYYKKFVDSQKYILFILLLCLSPFSLWCKVQYSECIYALITICIVYFAKEKKYIPLFLCSFLATLTRPTGIMLVGTCGGYLMVEAIRARNLNDFLNGGFSIMAGSLGLSAYMLYLYYLSGDALAFSHLERSWGREFKFPGLWLMDAITHGHRINGLISAFIDMFFLYYGFKKRMYLETSILTVTFLCAISSGLESLHRYIMGNPLFVMIFTRIFDHKSKKFTNYAVLGLFVLNIIVSAMWFNDSHYIH</sequence>
<feature type="transmembrane region" description="Helical" evidence="10">
    <location>
        <begin position="69"/>
        <end position="88"/>
    </location>
</feature>
<dbReference type="AlphaFoldDB" id="A0A9N7H2Z5"/>
<keyword evidence="5" id="KW-0808">Transferase</keyword>
<dbReference type="InterPro" id="IPR007315">
    <property type="entry name" value="PIG-V/Gpi18"/>
</dbReference>
<feature type="transmembrane region" description="Helical" evidence="10">
    <location>
        <begin position="166"/>
        <end position="194"/>
    </location>
</feature>
<evidence type="ECO:0000256" key="2">
    <source>
        <dbReference type="ARBA" id="ARBA00004687"/>
    </source>
</evidence>
<keyword evidence="9 10" id="KW-0472">Membrane</keyword>
<reference evidence="12 14" key="3">
    <citation type="submission" date="2017-06" db="EMBL/GenBank/DDBJ databases">
        <title>A draft genome sequence of Komagataeibacter nataicola LMG 1536.</title>
        <authorList>
            <person name="Skraban J."/>
            <person name="Cleenwerck I."/>
            <person name="Vandamme P."/>
            <person name="Trcek J."/>
        </authorList>
    </citation>
    <scope>NUCLEOTIDE SEQUENCE [LARGE SCALE GENOMIC DNA]</scope>
    <source>
        <strain evidence="12 14">LMG 1536</strain>
    </source>
</reference>
<protein>
    <recommendedName>
        <fullName evidence="15">Glycosyltransferase RgtA/B/C/D-like domain-containing protein</fullName>
    </recommendedName>
</protein>
<evidence type="ECO:0000256" key="10">
    <source>
        <dbReference type="SAM" id="Phobius"/>
    </source>
</evidence>
<feature type="transmembrane region" description="Helical" evidence="10">
    <location>
        <begin position="263"/>
        <end position="280"/>
    </location>
</feature>
<comment type="subcellular location">
    <subcellularLocation>
        <location evidence="1">Endoplasmic reticulum membrane</location>
        <topology evidence="1">Multi-pass membrane protein</topology>
    </subcellularLocation>
</comment>
<evidence type="ECO:0000313" key="13">
    <source>
        <dbReference type="Proteomes" id="UP000189683"/>
    </source>
</evidence>
<evidence type="ECO:0000256" key="3">
    <source>
        <dbReference type="ARBA" id="ARBA00022502"/>
    </source>
</evidence>
<dbReference type="GO" id="GO:0006506">
    <property type="term" value="P:GPI anchor biosynthetic process"/>
    <property type="evidence" value="ECO:0007669"/>
    <property type="project" value="UniProtKB-KW"/>
</dbReference>
<dbReference type="EMBL" id="CP019875">
    <property type="protein sequence ID" value="AQU87483.1"/>
    <property type="molecule type" value="Genomic_DNA"/>
</dbReference>
<proteinExistence type="predicted"/>
<dbReference type="GO" id="GO:0000009">
    <property type="term" value="F:alpha-1,6-mannosyltransferase activity"/>
    <property type="evidence" value="ECO:0007669"/>
    <property type="project" value="InterPro"/>
</dbReference>
<feature type="transmembrane region" description="Helical" evidence="10">
    <location>
        <begin position="121"/>
        <end position="139"/>
    </location>
</feature>
<gene>
    <name evidence="11" type="ORF">B0W47_08320</name>
    <name evidence="12" type="ORF">CDI09_10790</name>
</gene>
<keyword evidence="4" id="KW-0328">Glycosyltransferase</keyword>
<evidence type="ECO:0000256" key="9">
    <source>
        <dbReference type="ARBA" id="ARBA00023136"/>
    </source>
</evidence>
<dbReference type="RefSeq" id="WP_078525322.1">
    <property type="nucleotide sequence ID" value="NZ_CP019875.1"/>
</dbReference>
<reference evidence="13" key="1">
    <citation type="submission" date="2017-02" db="EMBL/GenBank/DDBJ databases">
        <title>zhang.</title>
        <authorList>
            <person name="Zhang H."/>
        </authorList>
    </citation>
    <scope>NUCLEOTIDE SEQUENCE [LARGE SCALE GENOMIC DNA]</scope>
    <source>
        <strain evidence="13">RZS01</strain>
    </source>
</reference>
<dbReference type="KEGG" id="kna:B0W47_08320"/>
<evidence type="ECO:0000313" key="14">
    <source>
        <dbReference type="Proteomes" id="UP000247512"/>
    </source>
</evidence>
<dbReference type="EMBL" id="NIRT01000018">
    <property type="protein sequence ID" value="PYD65973.1"/>
    <property type="molecule type" value="Genomic_DNA"/>
</dbReference>
<keyword evidence="6 10" id="KW-0812">Transmembrane</keyword>
<dbReference type="OrthoDB" id="573863at2"/>
<keyword evidence="3" id="KW-0337">GPI-anchor biosynthesis</keyword>
<accession>A0A9N7H2Z5</accession>
<feature type="transmembrane region" description="Helical" evidence="10">
    <location>
        <begin position="333"/>
        <end position="353"/>
    </location>
</feature>
<keyword evidence="7" id="KW-0256">Endoplasmic reticulum</keyword>
<evidence type="ECO:0000256" key="1">
    <source>
        <dbReference type="ARBA" id="ARBA00004477"/>
    </source>
</evidence>
<keyword evidence="14" id="KW-1185">Reference proteome</keyword>
<evidence type="ECO:0000313" key="12">
    <source>
        <dbReference type="EMBL" id="PYD65973.1"/>
    </source>
</evidence>
<dbReference type="GO" id="GO:0004376">
    <property type="term" value="F:GPI mannosyltransferase activity"/>
    <property type="evidence" value="ECO:0007669"/>
    <property type="project" value="InterPro"/>
</dbReference>
<dbReference type="GO" id="GO:0016020">
    <property type="term" value="C:membrane"/>
    <property type="evidence" value="ECO:0007669"/>
    <property type="project" value="GOC"/>
</dbReference>
<evidence type="ECO:0000256" key="7">
    <source>
        <dbReference type="ARBA" id="ARBA00022824"/>
    </source>
</evidence>
<dbReference type="PANTHER" id="PTHR12468:SF2">
    <property type="entry name" value="GPI MANNOSYLTRANSFERASE 2"/>
    <property type="match status" value="1"/>
</dbReference>
<name>A0A9N7H2Z5_9PROT</name>
<evidence type="ECO:0000256" key="4">
    <source>
        <dbReference type="ARBA" id="ARBA00022676"/>
    </source>
</evidence>
<dbReference type="GO" id="GO:0031501">
    <property type="term" value="C:mannosyltransferase complex"/>
    <property type="evidence" value="ECO:0007669"/>
    <property type="project" value="TreeGrafter"/>
</dbReference>
<feature type="transmembrane region" description="Helical" evidence="10">
    <location>
        <begin position="206"/>
        <end position="229"/>
    </location>
</feature>
<evidence type="ECO:0000256" key="8">
    <source>
        <dbReference type="ARBA" id="ARBA00022989"/>
    </source>
</evidence>
<comment type="pathway">
    <text evidence="2">Glycolipid biosynthesis; glycosylphosphatidylinositol-anchor biosynthesis.</text>
</comment>
<reference evidence="11" key="2">
    <citation type="submission" date="2017-02" db="EMBL/GenBank/DDBJ databases">
        <authorList>
            <person name="Zhang H."/>
        </authorList>
    </citation>
    <scope>NUCLEOTIDE SEQUENCE</scope>
    <source>
        <strain evidence="11">RZS01</strain>
    </source>
</reference>
<evidence type="ECO:0000313" key="11">
    <source>
        <dbReference type="EMBL" id="AQU87483.1"/>
    </source>
</evidence>
<evidence type="ECO:0000256" key="5">
    <source>
        <dbReference type="ARBA" id="ARBA00022679"/>
    </source>
</evidence>
<evidence type="ECO:0008006" key="15">
    <source>
        <dbReference type="Google" id="ProtNLM"/>
    </source>
</evidence>
<organism evidence="11 13">
    <name type="scientific">Komagataeibacter nataicola</name>
    <dbReference type="NCBI Taxonomy" id="265960"/>
    <lineage>
        <taxon>Bacteria</taxon>
        <taxon>Pseudomonadati</taxon>
        <taxon>Pseudomonadota</taxon>
        <taxon>Alphaproteobacteria</taxon>
        <taxon>Acetobacterales</taxon>
        <taxon>Acetobacteraceae</taxon>
        <taxon>Komagataeibacter</taxon>
    </lineage>
</organism>
<dbReference type="Proteomes" id="UP000247512">
    <property type="component" value="Unassembled WGS sequence"/>
</dbReference>
<dbReference type="Proteomes" id="UP000189683">
    <property type="component" value="Chromosome"/>
</dbReference>
<feature type="transmembrane region" description="Helical" evidence="10">
    <location>
        <begin position="144"/>
        <end position="160"/>
    </location>
</feature>
<dbReference type="PANTHER" id="PTHR12468">
    <property type="entry name" value="GPI MANNOSYLTRANSFERASE 2"/>
    <property type="match status" value="1"/>
</dbReference>
<keyword evidence="8 10" id="KW-1133">Transmembrane helix</keyword>